<name>A0A166AE26_9AGAM</name>
<keyword evidence="1" id="KW-1133">Transmembrane helix</keyword>
<keyword evidence="1" id="KW-0472">Membrane</keyword>
<dbReference type="AlphaFoldDB" id="A0A166AE26"/>
<dbReference type="PANTHER" id="PTHR45923">
    <property type="entry name" value="PROTEIN SEY1"/>
    <property type="match status" value="1"/>
</dbReference>
<gene>
    <name evidence="3" type="ORF">FIBSPDRAFT_1050744</name>
</gene>
<reference evidence="3 4" key="1">
    <citation type="journal article" date="2016" name="Mol. Biol. Evol.">
        <title>Comparative Genomics of Early-Diverging Mushroom-Forming Fungi Provides Insights into the Origins of Lignocellulose Decay Capabilities.</title>
        <authorList>
            <person name="Nagy L.G."/>
            <person name="Riley R."/>
            <person name="Tritt A."/>
            <person name="Adam C."/>
            <person name="Daum C."/>
            <person name="Floudas D."/>
            <person name="Sun H."/>
            <person name="Yadav J.S."/>
            <person name="Pangilinan J."/>
            <person name="Larsson K.H."/>
            <person name="Matsuura K."/>
            <person name="Barry K."/>
            <person name="Labutti K."/>
            <person name="Kuo R."/>
            <person name="Ohm R.A."/>
            <person name="Bhattacharya S.S."/>
            <person name="Shirouzu T."/>
            <person name="Yoshinaga Y."/>
            <person name="Martin F.M."/>
            <person name="Grigoriev I.V."/>
            <person name="Hibbett D.S."/>
        </authorList>
    </citation>
    <scope>NUCLEOTIDE SEQUENCE [LARGE SCALE GENOMIC DNA]</scope>
    <source>
        <strain evidence="3 4">CBS 109695</strain>
    </source>
</reference>
<feature type="domain" description="Sey1/RHD3-like three-helix bundle" evidence="2">
    <location>
        <begin position="280"/>
        <end position="582"/>
    </location>
</feature>
<keyword evidence="4" id="KW-1185">Reference proteome</keyword>
<dbReference type="EMBL" id="KV417662">
    <property type="protein sequence ID" value="KZP11512.1"/>
    <property type="molecule type" value="Genomic_DNA"/>
</dbReference>
<dbReference type="Proteomes" id="UP000076532">
    <property type="component" value="Unassembled WGS sequence"/>
</dbReference>
<dbReference type="OrthoDB" id="1597724at2759"/>
<dbReference type="GO" id="GO:0016320">
    <property type="term" value="P:endoplasmic reticulum membrane fusion"/>
    <property type="evidence" value="ECO:0007669"/>
    <property type="project" value="TreeGrafter"/>
</dbReference>
<evidence type="ECO:0000313" key="4">
    <source>
        <dbReference type="Proteomes" id="UP000076532"/>
    </source>
</evidence>
<dbReference type="InterPro" id="IPR008803">
    <property type="entry name" value="RHD3/Sey1"/>
</dbReference>
<dbReference type="GO" id="GO:0005783">
    <property type="term" value="C:endoplasmic reticulum"/>
    <property type="evidence" value="ECO:0007669"/>
    <property type="project" value="TreeGrafter"/>
</dbReference>
<proteinExistence type="predicted"/>
<dbReference type="STRING" id="436010.A0A166AE26"/>
<dbReference type="PANTHER" id="PTHR45923:SF2">
    <property type="entry name" value="PROTEIN SEY1"/>
    <property type="match status" value="1"/>
</dbReference>
<evidence type="ECO:0000313" key="3">
    <source>
        <dbReference type="EMBL" id="KZP11512.1"/>
    </source>
</evidence>
<feature type="transmembrane region" description="Helical" evidence="1">
    <location>
        <begin position="575"/>
        <end position="594"/>
    </location>
</feature>
<organism evidence="3 4">
    <name type="scientific">Athelia psychrophila</name>
    <dbReference type="NCBI Taxonomy" id="1759441"/>
    <lineage>
        <taxon>Eukaryota</taxon>
        <taxon>Fungi</taxon>
        <taxon>Dikarya</taxon>
        <taxon>Basidiomycota</taxon>
        <taxon>Agaricomycotina</taxon>
        <taxon>Agaricomycetes</taxon>
        <taxon>Agaricomycetidae</taxon>
        <taxon>Atheliales</taxon>
        <taxon>Atheliaceae</taxon>
        <taxon>Athelia</taxon>
    </lineage>
</organism>
<dbReference type="InterPro" id="IPR046758">
    <property type="entry name" value="Sey1/RHD3-like_3HB"/>
</dbReference>
<keyword evidence="1" id="KW-0812">Transmembrane</keyword>
<dbReference type="Pfam" id="PF20428">
    <property type="entry name" value="Sey1_3HB"/>
    <property type="match status" value="1"/>
</dbReference>
<sequence length="610" mass="69147">MSFYPPSPSLESIASSALTTSDEDFNLDPMVFDSIVHTERPTMPEPVEDARDHVQIRTSREDWMRFQAREQQRYIPEVTSSSAPEEIDKHARFFLPAGNIYFSIENTLYSVPRAPFEKHSSTAFAGKGLTEDDPLVLEDVKAAHFDHLLSILYPSEYGSGVYTAVTVDDWTAILHLAVRWGFQSIKTLAITAWLHEAVTAVCMREQIVTKAEGRRMRVDDIIEINAIHQLFGPAAQPSALSIGEACADFDILQFVSLPEPATPPVSEGVASAEKSREAAALFLGQLNDLRTSCLAQFKKETLDGLKGDNYHFANVVAKAKERCETRFKTGAQEAIVAVNDWTWDDEMILLSNERILLSNEIVSVGDQCRKDETKKMLDLIERNFKHQIHEPVHLALKNADPRMWDQVLTSFKEILEKAESTYLAKAKSKESSTALATLRKRAWLALRARIDEQTADDIILSKLQVHFEKLFRYNERGALRVWNPQDDLDGAFKKAQDRTLELLQFFSKISPVEKSHAYILPPDAVALSLPDEVFDFDTTLTVLTEKQRLHLAAKFRGDAHTCYFDTKHNMVVIPLWMYGVLALPTYSVFGKYLLWRKVSIFFLTCKSSIY</sequence>
<dbReference type="GO" id="GO:0003924">
    <property type="term" value="F:GTPase activity"/>
    <property type="evidence" value="ECO:0007669"/>
    <property type="project" value="TreeGrafter"/>
</dbReference>
<evidence type="ECO:0000256" key="1">
    <source>
        <dbReference type="SAM" id="Phobius"/>
    </source>
</evidence>
<evidence type="ECO:0000259" key="2">
    <source>
        <dbReference type="Pfam" id="PF20428"/>
    </source>
</evidence>
<protein>
    <submittedName>
        <fullName evidence="3">RHD3-domain-containing protein</fullName>
    </submittedName>
</protein>
<accession>A0A166AE26</accession>